<evidence type="ECO:0000259" key="3">
    <source>
        <dbReference type="PROSITE" id="PS50041"/>
    </source>
</evidence>
<keyword evidence="6" id="KW-1185">Reference proteome</keyword>
<accession>A0AAN8PYP3</accession>
<feature type="domain" description="ZP" evidence="4">
    <location>
        <begin position="192"/>
        <end position="454"/>
    </location>
</feature>
<dbReference type="CDD" id="cd00055">
    <property type="entry name" value="EGF_Lam"/>
    <property type="match status" value="1"/>
</dbReference>
<dbReference type="EMBL" id="JAZGQO010000008">
    <property type="protein sequence ID" value="KAK6179550.1"/>
    <property type="molecule type" value="Genomic_DNA"/>
</dbReference>
<organism evidence="5 6">
    <name type="scientific">Patella caerulea</name>
    <name type="common">Rayed Mediterranean limpet</name>
    <dbReference type="NCBI Taxonomy" id="87958"/>
    <lineage>
        <taxon>Eukaryota</taxon>
        <taxon>Metazoa</taxon>
        <taxon>Spiralia</taxon>
        <taxon>Lophotrochozoa</taxon>
        <taxon>Mollusca</taxon>
        <taxon>Gastropoda</taxon>
        <taxon>Patellogastropoda</taxon>
        <taxon>Patelloidea</taxon>
        <taxon>Patellidae</taxon>
        <taxon>Patella</taxon>
    </lineage>
</organism>
<sequence>MFNWEEASLYCKSQKAANTSSLIEIDNEETNNKIKALIVDTGVDYWINIRSTISSRVKSVITYNYGYRQTQRTQVPYSYLSWNQTETKVQNGYVNFEQMMRSYEYDDTVDRCGYMADNGKWHDAKCRARKSFICSRSLDCELGYYGSNCDEVCHCYQSQCDQDTGECDYGCKHGWMGSRCDQVKTAAEVATYCVNSPTKGKYALLRVDTKKVKYDKIYIINESQDTSSSITCDQRMFNEDVDGVLNLRILIEDDNTTSPSCYYTKTDGGILKWTLRTEEVSGFYSYYDRLYELSCDFTTAETLTRNNKQSISGIYQPSKVNIIQTTEDVQLFIQNPTTASRVSQVQIGSRIQLAMLLNKRDDVTASGISPYNCSCSTPDRKTVHQLTDSNGCPVRDSPVFALTGSNDSHLTSNVFDAFTIKGSLGLIFSCSFEFCFDSNETKCADRCSDLRTRSILEITSRTKRSTNGNRKNGQASAYLSLIPKTQKDKQTDINNLSVDSDGTVSKHLTVIMGSILVLVLCGGLVAVVLLVRSSRIRTVVKQTNVKITE</sequence>
<dbReference type="AlphaFoldDB" id="A0AAN8PYP3"/>
<dbReference type="InterPro" id="IPR016186">
    <property type="entry name" value="C-type_lectin-like/link_sf"/>
</dbReference>
<evidence type="ECO:0000259" key="4">
    <source>
        <dbReference type="PROSITE" id="PS51034"/>
    </source>
</evidence>
<keyword evidence="2" id="KW-0472">Membrane</keyword>
<evidence type="ECO:0000256" key="1">
    <source>
        <dbReference type="ARBA" id="ARBA00023157"/>
    </source>
</evidence>
<evidence type="ECO:0000313" key="5">
    <source>
        <dbReference type="EMBL" id="KAK6179550.1"/>
    </source>
</evidence>
<gene>
    <name evidence="5" type="ORF">SNE40_011880</name>
</gene>
<dbReference type="PROSITE" id="PS50041">
    <property type="entry name" value="C_TYPE_LECTIN_2"/>
    <property type="match status" value="1"/>
</dbReference>
<dbReference type="CDD" id="cd00037">
    <property type="entry name" value="CLECT"/>
    <property type="match status" value="1"/>
</dbReference>
<dbReference type="InterPro" id="IPR001304">
    <property type="entry name" value="C-type_lectin-like"/>
</dbReference>
<proteinExistence type="predicted"/>
<dbReference type="PROSITE" id="PS51034">
    <property type="entry name" value="ZP_2"/>
    <property type="match status" value="1"/>
</dbReference>
<name>A0AAN8PYP3_PATCE</name>
<dbReference type="SUPFAM" id="SSF56436">
    <property type="entry name" value="C-type lectin-like"/>
    <property type="match status" value="1"/>
</dbReference>
<evidence type="ECO:0000256" key="2">
    <source>
        <dbReference type="SAM" id="Phobius"/>
    </source>
</evidence>
<reference evidence="5 6" key="1">
    <citation type="submission" date="2024-01" db="EMBL/GenBank/DDBJ databases">
        <title>The genome of the rayed Mediterranean limpet Patella caerulea (Linnaeus, 1758).</title>
        <authorList>
            <person name="Anh-Thu Weber A."/>
            <person name="Halstead-Nussloch G."/>
        </authorList>
    </citation>
    <scope>NUCLEOTIDE SEQUENCE [LARGE SCALE GENOMIC DNA]</scope>
    <source>
        <strain evidence="5">AATW-2023a</strain>
        <tissue evidence="5">Whole specimen</tissue>
    </source>
</reference>
<dbReference type="PROSITE" id="PS00615">
    <property type="entry name" value="C_TYPE_LECTIN_1"/>
    <property type="match status" value="1"/>
</dbReference>
<dbReference type="Gene3D" id="3.10.100.10">
    <property type="entry name" value="Mannose-Binding Protein A, subunit A"/>
    <property type="match status" value="1"/>
</dbReference>
<dbReference type="InterPro" id="IPR016187">
    <property type="entry name" value="CTDL_fold"/>
</dbReference>
<comment type="caution">
    <text evidence="5">The sequence shown here is derived from an EMBL/GenBank/DDBJ whole genome shotgun (WGS) entry which is preliminary data.</text>
</comment>
<dbReference type="InterPro" id="IPR018378">
    <property type="entry name" value="C-type_lectin_CS"/>
</dbReference>
<dbReference type="InterPro" id="IPR002049">
    <property type="entry name" value="LE_dom"/>
</dbReference>
<keyword evidence="2" id="KW-1133">Transmembrane helix</keyword>
<dbReference type="Pfam" id="PF00059">
    <property type="entry name" value="Lectin_C"/>
    <property type="match status" value="1"/>
</dbReference>
<dbReference type="InterPro" id="IPR001507">
    <property type="entry name" value="ZP_dom"/>
</dbReference>
<protein>
    <submittedName>
        <fullName evidence="5">Uncharacterized protein</fullName>
    </submittedName>
</protein>
<keyword evidence="1" id="KW-1015">Disulfide bond</keyword>
<feature type="domain" description="C-type lectin" evidence="3">
    <location>
        <begin position="1"/>
        <end position="135"/>
    </location>
</feature>
<evidence type="ECO:0000313" key="6">
    <source>
        <dbReference type="Proteomes" id="UP001347796"/>
    </source>
</evidence>
<feature type="transmembrane region" description="Helical" evidence="2">
    <location>
        <begin position="510"/>
        <end position="531"/>
    </location>
</feature>
<dbReference type="Proteomes" id="UP001347796">
    <property type="component" value="Unassembled WGS sequence"/>
</dbReference>
<keyword evidence="2" id="KW-0812">Transmembrane</keyword>